<dbReference type="Proteomes" id="UP000694844">
    <property type="component" value="Chromosome 5"/>
</dbReference>
<keyword evidence="2" id="KW-1185">Reference proteome</keyword>
<evidence type="ECO:0000313" key="2">
    <source>
        <dbReference type="Proteomes" id="UP000694844"/>
    </source>
</evidence>
<dbReference type="AlphaFoldDB" id="A0A8B8EBG6"/>
<dbReference type="OrthoDB" id="6135442at2759"/>
<feature type="signal peptide" evidence="1">
    <location>
        <begin position="1"/>
        <end position="21"/>
    </location>
</feature>
<dbReference type="RefSeq" id="XP_022337460.1">
    <property type="nucleotide sequence ID" value="XM_022481752.1"/>
</dbReference>
<keyword evidence="1" id="KW-0732">Signal</keyword>
<gene>
    <name evidence="3" type="primary">LOC111133394</name>
</gene>
<name>A0A8B8EBG6_CRAVI</name>
<reference evidence="3" key="1">
    <citation type="submission" date="2025-08" db="UniProtKB">
        <authorList>
            <consortium name="RefSeq"/>
        </authorList>
    </citation>
    <scope>IDENTIFICATION</scope>
    <source>
        <tissue evidence="3">Whole sample</tissue>
    </source>
</reference>
<evidence type="ECO:0000313" key="3">
    <source>
        <dbReference type="RefSeq" id="XP_022337460.1"/>
    </source>
</evidence>
<proteinExistence type="predicted"/>
<feature type="chain" id="PRO_5034579945" evidence="1">
    <location>
        <begin position="22"/>
        <end position="174"/>
    </location>
</feature>
<evidence type="ECO:0000256" key="1">
    <source>
        <dbReference type="SAM" id="SignalP"/>
    </source>
</evidence>
<accession>A0A8B8EBG6</accession>
<sequence>MLVSGITSFTLVLVLLLQTEAKPTSIARQKRAPGYQFPRLGRSHEYKVNKRPLQFPRLGGKRSSVSTNLDSYPDIYMEEIVPVLNDDIIDSLQTEQNQLTPEEVDQGLNTNKRGIQFPRLGRKRSILHGRSKVKEYADKMLNSMKTEVGHDIFEKLYTILNTEDNVPEDKYIII</sequence>
<protein>
    <submittedName>
        <fullName evidence="3">Uncharacterized protein LOC111133394 isoform X1</fullName>
    </submittedName>
</protein>
<organism evidence="2 3">
    <name type="scientific">Crassostrea virginica</name>
    <name type="common">Eastern oyster</name>
    <dbReference type="NCBI Taxonomy" id="6565"/>
    <lineage>
        <taxon>Eukaryota</taxon>
        <taxon>Metazoa</taxon>
        <taxon>Spiralia</taxon>
        <taxon>Lophotrochozoa</taxon>
        <taxon>Mollusca</taxon>
        <taxon>Bivalvia</taxon>
        <taxon>Autobranchia</taxon>
        <taxon>Pteriomorphia</taxon>
        <taxon>Ostreida</taxon>
        <taxon>Ostreoidea</taxon>
        <taxon>Ostreidae</taxon>
        <taxon>Crassostrea</taxon>
    </lineage>
</organism>
<dbReference type="KEGG" id="cvn:111133394"/>
<dbReference type="GeneID" id="111133394"/>